<dbReference type="RefSeq" id="WP_153344534.1">
    <property type="nucleotide sequence ID" value="NZ_WIVE01000036.1"/>
</dbReference>
<gene>
    <name evidence="2" type="ORF">GHC57_12035</name>
</gene>
<evidence type="ECO:0000313" key="3">
    <source>
        <dbReference type="Proteomes" id="UP000434582"/>
    </source>
</evidence>
<dbReference type="EMBL" id="WIVE01000036">
    <property type="protein sequence ID" value="MQX37248.1"/>
    <property type="molecule type" value="Genomic_DNA"/>
</dbReference>
<feature type="signal peptide" evidence="1">
    <location>
        <begin position="1"/>
        <end position="30"/>
    </location>
</feature>
<evidence type="ECO:0000313" key="2">
    <source>
        <dbReference type="EMBL" id="MQX37248.1"/>
    </source>
</evidence>
<organism evidence="2 3">
    <name type="scientific">Roseospira navarrensis</name>
    <dbReference type="NCBI Taxonomy" id="140058"/>
    <lineage>
        <taxon>Bacteria</taxon>
        <taxon>Pseudomonadati</taxon>
        <taxon>Pseudomonadota</taxon>
        <taxon>Alphaproteobacteria</taxon>
        <taxon>Rhodospirillales</taxon>
        <taxon>Rhodospirillaceae</taxon>
        <taxon>Roseospira</taxon>
    </lineage>
</organism>
<comment type="caution">
    <text evidence="2">The sequence shown here is derived from an EMBL/GenBank/DDBJ whole genome shotgun (WGS) entry which is preliminary data.</text>
</comment>
<reference evidence="2 3" key="1">
    <citation type="submission" date="2019-10" db="EMBL/GenBank/DDBJ databases">
        <title>Draft whole-genome sequence of the purple nonsulfur photosynthetic bacterium Roseospira navarrensis DSM 15114.</title>
        <authorList>
            <person name="Kyndt J.A."/>
            <person name="Meyer T.E."/>
        </authorList>
    </citation>
    <scope>NUCLEOTIDE SEQUENCE [LARGE SCALE GENOMIC DNA]</scope>
    <source>
        <strain evidence="2 3">DSM 15114</strain>
    </source>
</reference>
<keyword evidence="1" id="KW-0732">Signal</keyword>
<dbReference type="Proteomes" id="UP000434582">
    <property type="component" value="Unassembled WGS sequence"/>
</dbReference>
<sequence>MRPLPPRAVHAACVLLVGVGLLFSPASARAEGAWTLKSDLDPDGGMNCSMDTYWEDGSKFSIFANANRFVGFFISDPAWSLQTGQESRISFRFDGQDFTFPVKVVAPAAVIGNFAADEGGALKFLERWAKSWEMAIVFPKGGTWQVNLKGTMATFRQWTACYKRLDRIARENGGAGGDGGGAGGSSDGNPF</sequence>
<name>A0A7X1ZFB9_9PROT</name>
<proteinExistence type="predicted"/>
<keyword evidence="3" id="KW-1185">Reference proteome</keyword>
<feature type="chain" id="PRO_5030610423" evidence="1">
    <location>
        <begin position="31"/>
        <end position="191"/>
    </location>
</feature>
<accession>A0A7X1ZFB9</accession>
<protein>
    <submittedName>
        <fullName evidence="2">Uncharacterized protein</fullName>
    </submittedName>
</protein>
<dbReference type="AlphaFoldDB" id="A0A7X1ZFB9"/>
<evidence type="ECO:0000256" key="1">
    <source>
        <dbReference type="SAM" id="SignalP"/>
    </source>
</evidence>